<dbReference type="InterPro" id="IPR005162">
    <property type="entry name" value="Retrotrans_gag_dom"/>
</dbReference>
<feature type="domain" description="Retrotransposon gag" evidence="1">
    <location>
        <begin position="37"/>
        <end position="122"/>
    </location>
</feature>
<reference evidence="2" key="1">
    <citation type="submission" date="2023-02" db="EMBL/GenBank/DDBJ databases">
        <title>Genome of toxic invasive species Heracleum sosnowskyi carries increased number of genes despite the absence of recent whole-genome duplications.</title>
        <authorList>
            <person name="Schelkunov M."/>
            <person name="Shtratnikova V."/>
            <person name="Makarenko M."/>
            <person name="Klepikova A."/>
            <person name="Omelchenko D."/>
            <person name="Novikova G."/>
            <person name="Obukhova E."/>
            <person name="Bogdanov V."/>
            <person name="Penin A."/>
            <person name="Logacheva M."/>
        </authorList>
    </citation>
    <scope>NUCLEOTIDE SEQUENCE</scope>
    <source>
        <strain evidence="2">Hsosn_3</strain>
        <tissue evidence="2">Leaf</tissue>
    </source>
</reference>
<dbReference type="Pfam" id="PF03732">
    <property type="entry name" value="Retrotrans_gag"/>
    <property type="match status" value="1"/>
</dbReference>
<dbReference type="Proteomes" id="UP001237642">
    <property type="component" value="Unassembled WGS sequence"/>
</dbReference>
<gene>
    <name evidence="2" type="ORF">POM88_041083</name>
</gene>
<comment type="caution">
    <text evidence="2">The sequence shown here is derived from an EMBL/GenBank/DDBJ whole genome shotgun (WGS) entry which is preliminary data.</text>
</comment>
<dbReference type="AlphaFoldDB" id="A0AAD8MAE6"/>
<accession>A0AAD8MAE6</accession>
<reference evidence="2" key="2">
    <citation type="submission" date="2023-05" db="EMBL/GenBank/DDBJ databases">
        <authorList>
            <person name="Schelkunov M.I."/>
        </authorList>
    </citation>
    <scope>NUCLEOTIDE SEQUENCE</scope>
    <source>
        <strain evidence="2">Hsosn_3</strain>
        <tissue evidence="2">Leaf</tissue>
    </source>
</reference>
<sequence length="198" mass="22557">MPTIKAYDGTRDPANHVRTFSNALLLQPTNDAVKCRVFPQTLAGMAQRWYTRLSPNSIGSFKELRKAFINQFISGRVHEKSSASLMGIQQDKNEALRDYINRFTREALKVPDLEDKVAMIALQQGTIDDHFKRSKGDMEVYFALEAIKMVTGNKETFQFPIRLLGMIKISMKTKAKISKDHWTKGMKSKLLMVTTIVL</sequence>
<evidence type="ECO:0000313" key="3">
    <source>
        <dbReference type="Proteomes" id="UP001237642"/>
    </source>
</evidence>
<dbReference type="PANTHER" id="PTHR33223">
    <property type="entry name" value="CCHC-TYPE DOMAIN-CONTAINING PROTEIN"/>
    <property type="match status" value="1"/>
</dbReference>
<proteinExistence type="predicted"/>
<protein>
    <recommendedName>
        <fullName evidence="1">Retrotransposon gag domain-containing protein</fullName>
    </recommendedName>
</protein>
<evidence type="ECO:0000259" key="1">
    <source>
        <dbReference type="Pfam" id="PF03732"/>
    </source>
</evidence>
<organism evidence="2 3">
    <name type="scientific">Heracleum sosnowskyi</name>
    <dbReference type="NCBI Taxonomy" id="360622"/>
    <lineage>
        <taxon>Eukaryota</taxon>
        <taxon>Viridiplantae</taxon>
        <taxon>Streptophyta</taxon>
        <taxon>Embryophyta</taxon>
        <taxon>Tracheophyta</taxon>
        <taxon>Spermatophyta</taxon>
        <taxon>Magnoliopsida</taxon>
        <taxon>eudicotyledons</taxon>
        <taxon>Gunneridae</taxon>
        <taxon>Pentapetalae</taxon>
        <taxon>asterids</taxon>
        <taxon>campanulids</taxon>
        <taxon>Apiales</taxon>
        <taxon>Apiaceae</taxon>
        <taxon>Apioideae</taxon>
        <taxon>apioid superclade</taxon>
        <taxon>Tordylieae</taxon>
        <taxon>Tordyliinae</taxon>
        <taxon>Heracleum</taxon>
    </lineage>
</organism>
<keyword evidence="3" id="KW-1185">Reference proteome</keyword>
<evidence type="ECO:0000313" key="2">
    <source>
        <dbReference type="EMBL" id="KAK1365522.1"/>
    </source>
</evidence>
<dbReference type="EMBL" id="JAUIZM010000009">
    <property type="protein sequence ID" value="KAK1365522.1"/>
    <property type="molecule type" value="Genomic_DNA"/>
</dbReference>
<name>A0AAD8MAE6_9APIA</name>
<dbReference type="PANTHER" id="PTHR33223:SF10">
    <property type="entry name" value="AMINOTRANSFERASE-LIKE PLANT MOBILE DOMAIN-CONTAINING PROTEIN"/>
    <property type="match status" value="1"/>
</dbReference>